<sequence>MDASRSCPVHAYFILPESPTFLLTGSGNPEQRLDLEYPGQLAASLSCAGPAIPTAGQNSKPTWPPTLFPDANLHVEWPCHNSLSEAYDISFPPPTVISGAWNPASPYDCYPTPAPTPMPPTAPSAPYTLRRRSTQNTGALAPLVIHHQSPIGPVRVERAEKSFSSSRVVPYSSGPARLSVAAPGSLEPPNHRRSSTYENAPHSRGPAARTSRSVHNKDWGKLAPGQVHVIISNAERVKFTSQATVRDFTELGISARTVQYAPRSAAYLSNDGYSISFSENGMPAPHIQQLFQKTARLDSGEDRVFEPYGWRATKLCLDWPGLSHHVEGIEVRSEKWKMSRDELAVHVATRIWETIQAVKKSKKAYSPSPGMEAWDFRTLDIRRLRLVSVNYFRTVWIPVLAIDVK</sequence>
<dbReference type="EMBL" id="KN817581">
    <property type="protein sequence ID" value="KJA19142.1"/>
    <property type="molecule type" value="Genomic_DNA"/>
</dbReference>
<reference evidence="3" key="1">
    <citation type="submission" date="2014-04" db="EMBL/GenBank/DDBJ databases">
        <title>Evolutionary Origins and Diversification of the Mycorrhizal Mutualists.</title>
        <authorList>
            <consortium name="DOE Joint Genome Institute"/>
            <consortium name="Mycorrhizal Genomics Consortium"/>
            <person name="Kohler A."/>
            <person name="Kuo A."/>
            <person name="Nagy L.G."/>
            <person name="Floudas D."/>
            <person name="Copeland A."/>
            <person name="Barry K.W."/>
            <person name="Cichocki N."/>
            <person name="Veneault-Fourrey C."/>
            <person name="LaButti K."/>
            <person name="Lindquist E.A."/>
            <person name="Lipzen A."/>
            <person name="Lundell T."/>
            <person name="Morin E."/>
            <person name="Murat C."/>
            <person name="Riley R."/>
            <person name="Ohm R."/>
            <person name="Sun H."/>
            <person name="Tunlid A."/>
            <person name="Henrissat B."/>
            <person name="Grigoriev I.V."/>
            <person name="Hibbett D.S."/>
            <person name="Martin F."/>
        </authorList>
    </citation>
    <scope>NUCLEOTIDE SEQUENCE [LARGE SCALE GENOMIC DNA]</scope>
    <source>
        <strain evidence="3">FD-334 SS-4</strain>
    </source>
</reference>
<proteinExistence type="predicted"/>
<evidence type="ECO:0000313" key="2">
    <source>
        <dbReference type="EMBL" id="KJA19142.1"/>
    </source>
</evidence>
<keyword evidence="3" id="KW-1185">Reference proteome</keyword>
<dbReference type="AlphaFoldDB" id="A0A0D2KX49"/>
<dbReference type="Proteomes" id="UP000054270">
    <property type="component" value="Unassembled WGS sequence"/>
</dbReference>
<accession>A0A0D2KX49</accession>
<evidence type="ECO:0000256" key="1">
    <source>
        <dbReference type="SAM" id="MobiDB-lite"/>
    </source>
</evidence>
<dbReference type="OrthoDB" id="2602575at2759"/>
<feature type="region of interest" description="Disordered" evidence="1">
    <location>
        <begin position="179"/>
        <end position="219"/>
    </location>
</feature>
<name>A0A0D2KX49_HYPSF</name>
<protein>
    <submittedName>
        <fullName evidence="2">Uncharacterized protein</fullName>
    </submittedName>
</protein>
<dbReference type="OMA" id="TYENAPH"/>
<organism evidence="2 3">
    <name type="scientific">Hypholoma sublateritium (strain FD-334 SS-4)</name>
    <dbReference type="NCBI Taxonomy" id="945553"/>
    <lineage>
        <taxon>Eukaryota</taxon>
        <taxon>Fungi</taxon>
        <taxon>Dikarya</taxon>
        <taxon>Basidiomycota</taxon>
        <taxon>Agaricomycotina</taxon>
        <taxon>Agaricomycetes</taxon>
        <taxon>Agaricomycetidae</taxon>
        <taxon>Agaricales</taxon>
        <taxon>Agaricineae</taxon>
        <taxon>Strophariaceae</taxon>
        <taxon>Hypholoma</taxon>
    </lineage>
</organism>
<gene>
    <name evidence="2" type="ORF">HYPSUDRAFT_907530</name>
</gene>
<evidence type="ECO:0000313" key="3">
    <source>
        <dbReference type="Proteomes" id="UP000054270"/>
    </source>
</evidence>